<reference evidence="1 2" key="1">
    <citation type="submission" date="2019-06" db="EMBL/GenBank/DDBJ databases">
        <title>Complete genome sequence of Ensifer mexicanus ITTG R7 isolated from nodules of Acacia angustissima (Mill.) Kuntze.</title>
        <authorList>
            <person name="Rincon-Rosales R."/>
            <person name="Rogel M.A."/>
            <person name="Guerrero G."/>
            <person name="Rincon-Molina C.I."/>
            <person name="Lopez-Lopez A."/>
            <person name="Martinez-Romero E."/>
        </authorList>
    </citation>
    <scope>NUCLEOTIDE SEQUENCE [LARGE SCALE GENOMIC DNA]</scope>
    <source>
        <strain evidence="1 2">ITTG R7</strain>
    </source>
</reference>
<dbReference type="RefSeq" id="WP_180937941.1">
    <property type="nucleotide sequence ID" value="NZ_CP041238.1"/>
</dbReference>
<dbReference type="EMBL" id="CP041238">
    <property type="protein sequence ID" value="QLL62029.1"/>
    <property type="molecule type" value="Genomic_DNA"/>
</dbReference>
<dbReference type="PANTHER" id="PTHR35807">
    <property type="entry name" value="TRANSCRIPTIONAL REGULATOR REDD-RELATED"/>
    <property type="match status" value="1"/>
</dbReference>
<dbReference type="PROSITE" id="PS50005">
    <property type="entry name" value="TPR"/>
    <property type="match status" value="1"/>
</dbReference>
<dbReference type="AlphaFoldDB" id="A0A859QRE4"/>
<dbReference type="Pfam" id="PF03704">
    <property type="entry name" value="BTAD"/>
    <property type="match status" value="1"/>
</dbReference>
<dbReference type="SMART" id="SM00028">
    <property type="entry name" value="TPR"/>
    <property type="match status" value="3"/>
</dbReference>
<accession>A0A859QRE4</accession>
<dbReference type="InterPro" id="IPR011990">
    <property type="entry name" value="TPR-like_helical_dom_sf"/>
</dbReference>
<dbReference type="Proteomes" id="UP000510721">
    <property type="component" value="Chromosome"/>
</dbReference>
<sequence>MAFRLRLLGRFQLLSATGESIAITSRKHQALIAMLALSHGKPVSRSKLAGLLWAERPEDQARNNLRQAFFTIRHAVEGHGPSPFMVDNESGWIADGEVVTDFRALLEGIRTGIIPPEPDAFDGEFLEGVTFKDETLEAWLRLERDRHHNLLVDCLTNLIEGLEKAGDAAKALLAAQCLLRHDPYNEPSHRVVLRHYLACGDRARAIRYYDTLKTLFEAHLGVLPDAETQQLVNRNRDQQSPSRPVDLANGKPRVAILPIISLSADGDYDIVDEPLTRKLIGEVGRFSPISVVAAATMLAVGARQRTIEEIGQQVGADYVVEIAAQERGGTGWTLVQLIAVQSGTQIWSRKYSSVTADPPDAQDALARRISGNLYQTIMRHAASQSATEPEETMAGAKLYLQVFSHVERPTLNGMIRARRLCDRLLAIDPNHALVRESLAWISFHCCFNGWIDDPLRGFSDARDVALTGLALDDREPYLLSALGLAETYLGNIRSGLDNLGRAVELNPNDAEFHTWLGIGLTFADRIDEADAAFDQADQASPDYPPIFLFRGDAHLAAGNDEAAVSCLDRFLTVLPEYHWGRLLRAAAHEALGDAATARQEVSHVRANAARLNGHYVERLLQARTTEFRQKLWSRLEAAGLPWSG</sequence>
<gene>
    <name evidence="1" type="ORF">FKV68_11460</name>
</gene>
<dbReference type="GO" id="GO:0006355">
    <property type="term" value="P:regulation of DNA-templated transcription"/>
    <property type="evidence" value="ECO:0007669"/>
    <property type="project" value="InterPro"/>
</dbReference>
<proteinExistence type="predicted"/>
<dbReference type="InterPro" id="IPR016032">
    <property type="entry name" value="Sig_transdc_resp-reg_C-effctor"/>
</dbReference>
<evidence type="ECO:0000313" key="1">
    <source>
        <dbReference type="EMBL" id="QLL62029.1"/>
    </source>
</evidence>
<dbReference type="Gene3D" id="1.10.10.10">
    <property type="entry name" value="Winged helix-like DNA-binding domain superfamily/Winged helix DNA-binding domain"/>
    <property type="match status" value="1"/>
</dbReference>
<evidence type="ECO:0000313" key="2">
    <source>
        <dbReference type="Proteomes" id="UP000510721"/>
    </source>
</evidence>
<dbReference type="GO" id="GO:0003677">
    <property type="term" value="F:DNA binding"/>
    <property type="evidence" value="ECO:0007669"/>
    <property type="project" value="InterPro"/>
</dbReference>
<dbReference type="InterPro" id="IPR051677">
    <property type="entry name" value="AfsR-DnrI-RedD_regulator"/>
</dbReference>
<dbReference type="SMART" id="SM01043">
    <property type="entry name" value="BTAD"/>
    <property type="match status" value="1"/>
</dbReference>
<dbReference type="InterPro" id="IPR005158">
    <property type="entry name" value="BTAD"/>
</dbReference>
<dbReference type="InterPro" id="IPR019734">
    <property type="entry name" value="TPR_rpt"/>
</dbReference>
<dbReference type="InterPro" id="IPR036388">
    <property type="entry name" value="WH-like_DNA-bd_sf"/>
</dbReference>
<organism evidence="1 2">
    <name type="scientific">Sinorhizobium mexicanum</name>
    <dbReference type="NCBI Taxonomy" id="375549"/>
    <lineage>
        <taxon>Bacteria</taxon>
        <taxon>Pseudomonadati</taxon>
        <taxon>Pseudomonadota</taxon>
        <taxon>Alphaproteobacteria</taxon>
        <taxon>Hyphomicrobiales</taxon>
        <taxon>Rhizobiaceae</taxon>
        <taxon>Sinorhizobium/Ensifer group</taxon>
        <taxon>Sinorhizobium</taxon>
    </lineage>
</organism>
<dbReference type="Gene3D" id="1.25.40.10">
    <property type="entry name" value="Tetratricopeptide repeat domain"/>
    <property type="match status" value="2"/>
</dbReference>
<dbReference type="KEGG" id="emx:FKV68_11460"/>
<protein>
    <submittedName>
        <fullName evidence="1">Uncharacterized protein</fullName>
    </submittedName>
</protein>
<keyword evidence="2" id="KW-1185">Reference proteome</keyword>
<name>A0A859QRE4_9HYPH</name>
<dbReference type="SUPFAM" id="SSF48452">
    <property type="entry name" value="TPR-like"/>
    <property type="match status" value="2"/>
</dbReference>
<dbReference type="SUPFAM" id="SSF46894">
    <property type="entry name" value="C-terminal effector domain of the bipartite response regulators"/>
    <property type="match status" value="1"/>
</dbReference>